<evidence type="ECO:0000313" key="2">
    <source>
        <dbReference type="Proteomes" id="UP000198881"/>
    </source>
</evidence>
<protein>
    <submittedName>
        <fullName evidence="1">Uncharacterized protein YwqG</fullName>
    </submittedName>
</protein>
<dbReference type="SUPFAM" id="SSF103032">
    <property type="entry name" value="Hypothetical protein YwqG"/>
    <property type="match status" value="1"/>
</dbReference>
<evidence type="ECO:0000313" key="1">
    <source>
        <dbReference type="EMBL" id="SFV23495.1"/>
    </source>
</evidence>
<dbReference type="Gene3D" id="2.30.320.10">
    <property type="entry name" value="YwqG-like"/>
    <property type="match status" value="1"/>
</dbReference>
<dbReference type="OrthoDB" id="4929513at2"/>
<dbReference type="InterPro" id="IPR015315">
    <property type="entry name" value="DUF1963"/>
</dbReference>
<dbReference type="EMBL" id="FPCG01000007">
    <property type="protein sequence ID" value="SFV23495.1"/>
    <property type="molecule type" value="Genomic_DNA"/>
</dbReference>
<dbReference type="Proteomes" id="UP000198881">
    <property type="component" value="Unassembled WGS sequence"/>
</dbReference>
<proteinExistence type="predicted"/>
<reference evidence="1 2" key="1">
    <citation type="submission" date="2016-10" db="EMBL/GenBank/DDBJ databases">
        <authorList>
            <person name="de Groot N.N."/>
        </authorList>
    </citation>
    <scope>NUCLEOTIDE SEQUENCE [LARGE SCALE GENOMIC DNA]</scope>
    <source>
        <strain evidence="1 2">CGMCC 1.7054</strain>
    </source>
</reference>
<dbReference type="Pfam" id="PF09234">
    <property type="entry name" value="DUF1963"/>
    <property type="match status" value="1"/>
</dbReference>
<dbReference type="AlphaFoldDB" id="A0A1I7MNJ1"/>
<dbReference type="InterPro" id="IPR035948">
    <property type="entry name" value="YwqG-like_sf"/>
</dbReference>
<dbReference type="STRING" id="574650.SAMN04487966_107120"/>
<name>A0A1I7MNJ1_9MICC</name>
<sequence>MSSSIPAPIHSMFPEVAAWLTQRGAEGLAPDLRYSAVFSEQSLAPGTQELAEFWETGAWISWLGGPAVDPGGWPCNAEGRPLAHVATFHLGGVDALHVESRRAWPQEQIQEGLPTEGVLQVFHDLQTYGYELEDSQARGWLVQWLPGPEQDASRRPLVRPPEDVEVPSEVCQPGLFMPGFTLPSSLEHRDDQAHSFEQHDELVEELAGSWQVQRGLEPTPGWTIPFTHVYGHSSSGSAVPLDEVLPEALPLEGEDEHRLVLEIESWTTLNGWFGDASSLEVWMRASDLAQRRFDHAWCMIRTD</sequence>
<keyword evidence="2" id="KW-1185">Reference proteome</keyword>
<organism evidence="1 2">
    <name type="scientific">Micrococcus terreus</name>
    <dbReference type="NCBI Taxonomy" id="574650"/>
    <lineage>
        <taxon>Bacteria</taxon>
        <taxon>Bacillati</taxon>
        <taxon>Actinomycetota</taxon>
        <taxon>Actinomycetes</taxon>
        <taxon>Micrococcales</taxon>
        <taxon>Micrococcaceae</taxon>
        <taxon>Micrococcus</taxon>
    </lineage>
</organism>
<accession>A0A1I7MNJ1</accession>
<gene>
    <name evidence="1" type="ORF">SAMN04487966_107120</name>
</gene>
<dbReference type="RefSeq" id="WP_143109469.1">
    <property type="nucleotide sequence ID" value="NZ_FPCG01000007.1"/>
</dbReference>